<protein>
    <recommendedName>
        <fullName evidence="3">RNA-directed DNA polymerase, eukaryota</fullName>
    </recommendedName>
</protein>
<feature type="region of interest" description="Disordered" evidence="1">
    <location>
        <begin position="221"/>
        <end position="245"/>
    </location>
</feature>
<reference evidence="2" key="1">
    <citation type="journal article" date="2019" name="Sci. Rep.">
        <title>Draft genome of Tanacetum cinerariifolium, the natural source of mosquito coil.</title>
        <authorList>
            <person name="Yamashiro T."/>
            <person name="Shiraishi A."/>
            <person name="Satake H."/>
            <person name="Nakayama K."/>
        </authorList>
    </citation>
    <scope>NUCLEOTIDE SEQUENCE</scope>
</reference>
<evidence type="ECO:0008006" key="3">
    <source>
        <dbReference type="Google" id="ProtNLM"/>
    </source>
</evidence>
<organism evidence="2">
    <name type="scientific">Tanacetum cinerariifolium</name>
    <name type="common">Dalmatian daisy</name>
    <name type="synonym">Chrysanthemum cinerariifolium</name>
    <dbReference type="NCBI Taxonomy" id="118510"/>
    <lineage>
        <taxon>Eukaryota</taxon>
        <taxon>Viridiplantae</taxon>
        <taxon>Streptophyta</taxon>
        <taxon>Embryophyta</taxon>
        <taxon>Tracheophyta</taxon>
        <taxon>Spermatophyta</taxon>
        <taxon>Magnoliopsida</taxon>
        <taxon>eudicotyledons</taxon>
        <taxon>Gunneridae</taxon>
        <taxon>Pentapetalae</taxon>
        <taxon>asterids</taxon>
        <taxon>campanulids</taxon>
        <taxon>Asterales</taxon>
        <taxon>Asteraceae</taxon>
        <taxon>Asteroideae</taxon>
        <taxon>Anthemideae</taxon>
        <taxon>Anthemidinae</taxon>
        <taxon>Tanacetum</taxon>
    </lineage>
</organism>
<name>A0A6L2LZF1_TANCI</name>
<feature type="compositionally biased region" description="Basic and acidic residues" evidence="1">
    <location>
        <begin position="228"/>
        <end position="244"/>
    </location>
</feature>
<evidence type="ECO:0000313" key="2">
    <source>
        <dbReference type="EMBL" id="GEU65702.1"/>
    </source>
</evidence>
<proteinExistence type="predicted"/>
<dbReference type="EMBL" id="BKCJ010005252">
    <property type="protein sequence ID" value="GEU65702.1"/>
    <property type="molecule type" value="Genomic_DNA"/>
</dbReference>
<feature type="non-terminal residue" evidence="2">
    <location>
        <position position="1"/>
    </location>
</feature>
<gene>
    <name evidence="2" type="ORF">Tci_037680</name>
</gene>
<dbReference type="AlphaFoldDB" id="A0A6L2LZF1"/>
<accession>A0A6L2LZF1</accession>
<evidence type="ECO:0000256" key="1">
    <source>
        <dbReference type="SAM" id="MobiDB-lite"/>
    </source>
</evidence>
<sequence>VCNDYGLIADDFIPYKKSKAESKPTAPSYPSNANERNSPGSYVSILKLGKTNNVMSDQVIPYLILDDSCISDRDFSLSLKGKLKDITTMPNIYVILEKEGFQNLSLTYLGGLWVLIEMVSISAKVKLLNHTCVGSWLSSLKPACYYFFSDERVFRIFLDGLPLKTWTRNTFAKVASKWDDHVEWDDLAEKSLFCKCLSVKTKLDEIIDERFKVILEADNEEDAEDDGSQSRDKVTTDNDVERVSESSCMHNNNLLYDNKHNNIMSDKNKVLSKDPFNLYDILNKRKDSGDDLKYPPGFIPSMINMEEVNKKIKGDTSNDVNEHVNSTSKKLEEFVPKGKLSSNNSVCSKRAQKTANKISKLDRFLVSKGQLALFSYISALCLDRNLSDHHPILMWELSIDYGPTSFRFFHSWFNLDGFDKMVEDTWKILATVD</sequence>
<comment type="caution">
    <text evidence="2">The sequence shown here is derived from an EMBL/GenBank/DDBJ whole genome shotgun (WGS) entry which is preliminary data.</text>
</comment>